<accession>A0A1G6BX87</accession>
<evidence type="ECO:0000313" key="2">
    <source>
        <dbReference type="Proteomes" id="UP000199228"/>
    </source>
</evidence>
<dbReference type="Proteomes" id="UP000199228">
    <property type="component" value="Unassembled WGS sequence"/>
</dbReference>
<dbReference type="AlphaFoldDB" id="A0A1G6BX87"/>
<organism evidence="1 2">
    <name type="scientific">Eubacterium oxidoreducens</name>
    <dbReference type="NCBI Taxonomy" id="1732"/>
    <lineage>
        <taxon>Bacteria</taxon>
        <taxon>Bacillati</taxon>
        <taxon>Bacillota</taxon>
        <taxon>Clostridia</taxon>
        <taxon>Eubacteriales</taxon>
        <taxon>Eubacteriaceae</taxon>
        <taxon>Eubacterium</taxon>
    </lineage>
</organism>
<dbReference type="STRING" id="1732.SAMN02910417_01868"/>
<dbReference type="EMBL" id="FMXR01000013">
    <property type="protein sequence ID" value="SDB25167.1"/>
    <property type="molecule type" value="Genomic_DNA"/>
</dbReference>
<proteinExistence type="predicted"/>
<sequence length="283" mass="32573">MFCEQGDLEEVGLNLADLNLKYWHQAPMLEQYLKELRVTQLAMGSNFCDIYFAKTLRMLEEGWERILDSLSCKLTLVVPQLGEGMLSRIERQLMSCLFFVSEIVVNDIAMLAKVSAWKSEGLYRGKITAGRLLIKNFRDARYEQYTDSEVKVFFPVYLEGKVDAVELEYVAQRMNLTEIPSGVEVVMHYPYTYQTCSGACSYAAAANPKNLYFQQNQRCKTTCMAGYLKLEEHFPMYLVGRGVYIQAAPITWMSKKADRYWYWPVDYVLGLICIMGEDMVAVP</sequence>
<evidence type="ECO:0000313" key="1">
    <source>
        <dbReference type="EMBL" id="SDB25167.1"/>
    </source>
</evidence>
<dbReference type="RefSeq" id="WP_090174093.1">
    <property type="nucleotide sequence ID" value="NZ_FMXR01000013.1"/>
</dbReference>
<dbReference type="OrthoDB" id="3176754at2"/>
<gene>
    <name evidence="1" type="ORF">SAMN02910417_01868</name>
</gene>
<name>A0A1G6BX87_EUBOX</name>
<keyword evidence="2" id="KW-1185">Reference proteome</keyword>
<protein>
    <submittedName>
        <fullName evidence="1">Uncharacterized protein</fullName>
    </submittedName>
</protein>
<reference evidence="1 2" key="1">
    <citation type="submission" date="2016-10" db="EMBL/GenBank/DDBJ databases">
        <authorList>
            <person name="de Groot N.N."/>
        </authorList>
    </citation>
    <scope>NUCLEOTIDE SEQUENCE [LARGE SCALE GENOMIC DNA]</scope>
    <source>
        <strain evidence="1 2">DSM 3217</strain>
    </source>
</reference>